<comment type="caution">
    <text evidence="2">The sequence shown here is derived from an EMBL/GenBank/DDBJ whole genome shotgun (WGS) entry which is preliminary data.</text>
</comment>
<sequence>MKKRFVKKNEFYYRKVSHPNNPTQKIIQKVRLNDPKFFFETVPDPKNPGKTKVLCFEIGIDCELESYSDPENPGQRKQQIKKLLNPKFQKYQKFTKINKETNTNTKKAKDFSIEKDKDQVDLNIQPPPLPLRLLPLCDAFAQTSPKPKHIFIKTTVDIPKRPETPKANPPHIRFENDGMIDTFHAVYTKIMPHTTCEIPPDPNFPPTRRGYKNNLSIPNNFSTPSSMRNITRTTIANVESRITKKPAMTFGATPGTISISKSPYSQNTMKTRNGIEFDSPDFDFDSFENQPSFLSFAGLTKFEHMNRVIKNMATHANEKSKQQPSRSQQNPHNVSPRRRTPKP</sequence>
<dbReference type="Proteomes" id="UP000179807">
    <property type="component" value="Unassembled WGS sequence"/>
</dbReference>
<name>A0A1J4KGR7_9EUKA</name>
<accession>A0A1J4KGR7</accession>
<gene>
    <name evidence="2" type="ORF">TRFO_20679</name>
</gene>
<dbReference type="GeneID" id="94836238"/>
<organism evidence="2 3">
    <name type="scientific">Tritrichomonas foetus</name>
    <dbReference type="NCBI Taxonomy" id="1144522"/>
    <lineage>
        <taxon>Eukaryota</taxon>
        <taxon>Metamonada</taxon>
        <taxon>Parabasalia</taxon>
        <taxon>Tritrichomonadida</taxon>
        <taxon>Tritrichomonadidae</taxon>
        <taxon>Tritrichomonas</taxon>
    </lineage>
</organism>
<keyword evidence="3" id="KW-1185">Reference proteome</keyword>
<dbReference type="RefSeq" id="XP_068363272.1">
    <property type="nucleotide sequence ID" value="XM_068501534.1"/>
</dbReference>
<dbReference type="VEuPathDB" id="TrichDB:TRFO_20679"/>
<reference evidence="2" key="1">
    <citation type="submission" date="2016-10" db="EMBL/GenBank/DDBJ databases">
        <authorList>
            <person name="Benchimol M."/>
            <person name="Almeida L.G."/>
            <person name="Vasconcelos A.T."/>
            <person name="Perreira-Neves A."/>
            <person name="Rosa I.A."/>
            <person name="Tasca T."/>
            <person name="Bogo M.R."/>
            <person name="de Souza W."/>
        </authorList>
    </citation>
    <scope>NUCLEOTIDE SEQUENCE [LARGE SCALE GENOMIC DNA]</scope>
    <source>
        <strain evidence="2">K</strain>
    </source>
</reference>
<dbReference type="AlphaFoldDB" id="A0A1J4KGR7"/>
<dbReference type="EMBL" id="MLAK01000620">
    <property type="protein sequence ID" value="OHT10136.1"/>
    <property type="molecule type" value="Genomic_DNA"/>
</dbReference>
<feature type="compositionally biased region" description="Polar residues" evidence="1">
    <location>
        <begin position="322"/>
        <end position="333"/>
    </location>
</feature>
<evidence type="ECO:0000256" key="1">
    <source>
        <dbReference type="SAM" id="MobiDB-lite"/>
    </source>
</evidence>
<evidence type="ECO:0000313" key="3">
    <source>
        <dbReference type="Proteomes" id="UP000179807"/>
    </source>
</evidence>
<feature type="region of interest" description="Disordered" evidence="1">
    <location>
        <begin position="314"/>
        <end position="343"/>
    </location>
</feature>
<evidence type="ECO:0000313" key="2">
    <source>
        <dbReference type="EMBL" id="OHT10136.1"/>
    </source>
</evidence>
<proteinExistence type="predicted"/>
<protein>
    <submittedName>
        <fullName evidence="2">Uncharacterized protein</fullName>
    </submittedName>
</protein>